<feature type="domain" description="HTH lacI-type" evidence="4">
    <location>
        <begin position="6"/>
        <end position="60"/>
    </location>
</feature>
<dbReference type="SUPFAM" id="SSF53822">
    <property type="entry name" value="Periplasmic binding protein-like I"/>
    <property type="match status" value="1"/>
</dbReference>
<dbReference type="PANTHER" id="PTHR30146:SF144">
    <property type="entry name" value="LACI-FAMILY TRANSCRIPTION REGULATOR"/>
    <property type="match status" value="1"/>
</dbReference>
<dbReference type="STRING" id="762903.Pedsa_1803"/>
<dbReference type="PROSITE" id="PS00356">
    <property type="entry name" value="HTH_LACI_1"/>
    <property type="match status" value="1"/>
</dbReference>
<proteinExistence type="predicted"/>
<dbReference type="SMART" id="SM00354">
    <property type="entry name" value="HTH_LACI"/>
    <property type="match status" value="1"/>
</dbReference>
<dbReference type="InterPro" id="IPR010982">
    <property type="entry name" value="Lambda_DNA-bd_dom_sf"/>
</dbReference>
<dbReference type="InterPro" id="IPR028082">
    <property type="entry name" value="Peripla_BP_I"/>
</dbReference>
<dbReference type="HOGENOM" id="CLU_037628_0_1_10"/>
<dbReference type="OrthoDB" id="628703at2"/>
<keyword evidence="1" id="KW-0805">Transcription regulation</keyword>
<reference evidence="5 6" key="1">
    <citation type="journal article" date="2011" name="Stand. Genomic Sci.">
        <title>Complete genome sequence of the gliding, heparinolytic Pedobacter saltans type strain (113).</title>
        <authorList>
            <person name="Liolios K."/>
            <person name="Sikorski J."/>
            <person name="Lu M."/>
            <person name="Nolan M."/>
            <person name="Lapidus A."/>
            <person name="Lucas S."/>
            <person name="Hammon N."/>
            <person name="Deshpande S."/>
            <person name="Cheng J.F."/>
            <person name="Tapia R."/>
            <person name="Han C."/>
            <person name="Goodwin L."/>
            <person name="Pitluck S."/>
            <person name="Huntemann M."/>
            <person name="Ivanova N."/>
            <person name="Pagani I."/>
            <person name="Mavromatis K."/>
            <person name="Ovchinikova G."/>
            <person name="Pati A."/>
            <person name="Chen A."/>
            <person name="Palaniappan K."/>
            <person name="Land M."/>
            <person name="Hauser L."/>
            <person name="Brambilla E.M."/>
            <person name="Kotsyurbenko O."/>
            <person name="Rohde M."/>
            <person name="Tindall B.J."/>
            <person name="Abt B."/>
            <person name="Goker M."/>
            <person name="Detter J.C."/>
            <person name="Woyke T."/>
            <person name="Bristow J."/>
            <person name="Eisen J.A."/>
            <person name="Markowitz V."/>
            <person name="Hugenholtz P."/>
            <person name="Klenk H.P."/>
            <person name="Kyrpides N.C."/>
        </authorList>
    </citation>
    <scope>NUCLEOTIDE SEQUENCE [LARGE SCALE GENOMIC DNA]</scope>
    <source>
        <strain evidence="6">ATCC 51119 / DSM 12145 / JCM 21818 / LMG 10337 / NBRC 100064 / NCIMB 13643</strain>
    </source>
</reference>
<dbReference type="PROSITE" id="PS50932">
    <property type="entry name" value="HTH_LACI_2"/>
    <property type="match status" value="1"/>
</dbReference>
<organism evidence="5 6">
    <name type="scientific">Pseudopedobacter saltans (strain ATCC 51119 / DSM 12145 / JCM 21818 / CCUG 39354 / LMG 10337 / NBRC 100064 / NCIMB 13643)</name>
    <name type="common">Pedobacter saltans</name>
    <dbReference type="NCBI Taxonomy" id="762903"/>
    <lineage>
        <taxon>Bacteria</taxon>
        <taxon>Pseudomonadati</taxon>
        <taxon>Bacteroidota</taxon>
        <taxon>Sphingobacteriia</taxon>
        <taxon>Sphingobacteriales</taxon>
        <taxon>Sphingobacteriaceae</taxon>
        <taxon>Pseudopedobacter</taxon>
    </lineage>
</organism>
<keyword evidence="3" id="KW-0804">Transcription</keyword>
<evidence type="ECO:0000313" key="5">
    <source>
        <dbReference type="EMBL" id="ADY52358.1"/>
    </source>
</evidence>
<dbReference type="AlphaFoldDB" id="F0S896"/>
<reference evidence="6" key="2">
    <citation type="submission" date="2011-02" db="EMBL/GenBank/DDBJ databases">
        <title>The complete genome of Pedobacter saltans DSM 12145.</title>
        <authorList>
            <consortium name="US DOE Joint Genome Institute (JGI-PGF)"/>
            <person name="Lucas S."/>
            <person name="Copeland A."/>
            <person name="Lapidus A."/>
            <person name="Bruce D."/>
            <person name="Goodwin L."/>
            <person name="Pitluck S."/>
            <person name="Kyrpides N."/>
            <person name="Mavromatis K."/>
            <person name="Pagani I."/>
            <person name="Ivanova N."/>
            <person name="Ovchinnikova G."/>
            <person name="Lu M."/>
            <person name="Detter J.C."/>
            <person name="Han C."/>
            <person name="Land M."/>
            <person name="Hauser L."/>
            <person name="Markowitz V."/>
            <person name="Cheng J.-F."/>
            <person name="Hugenholtz P."/>
            <person name="Woyke T."/>
            <person name="Wu D."/>
            <person name="Tindall B."/>
            <person name="Pomrenke H.G."/>
            <person name="Brambilla E."/>
            <person name="Klenk H.-P."/>
            <person name="Eisen J.A."/>
        </authorList>
    </citation>
    <scope>NUCLEOTIDE SEQUENCE [LARGE SCALE GENOMIC DNA]</scope>
    <source>
        <strain evidence="6">ATCC 51119 / DSM 12145 / JCM 21818 / LMG 10337 / NBRC 100064 / NCIMB 13643</strain>
    </source>
</reference>
<dbReference type="Pfam" id="PF00356">
    <property type="entry name" value="LacI"/>
    <property type="match status" value="1"/>
</dbReference>
<dbReference type="PANTHER" id="PTHR30146">
    <property type="entry name" value="LACI-RELATED TRANSCRIPTIONAL REPRESSOR"/>
    <property type="match status" value="1"/>
</dbReference>
<gene>
    <name evidence="5" type="ordered locus">Pedsa_1803</name>
</gene>
<dbReference type="Proteomes" id="UP000000310">
    <property type="component" value="Chromosome"/>
</dbReference>
<dbReference type="CDD" id="cd01392">
    <property type="entry name" value="HTH_LacI"/>
    <property type="match status" value="1"/>
</dbReference>
<dbReference type="InterPro" id="IPR025997">
    <property type="entry name" value="SBP_2_dom"/>
</dbReference>
<evidence type="ECO:0000259" key="4">
    <source>
        <dbReference type="PROSITE" id="PS50932"/>
    </source>
</evidence>
<dbReference type="RefSeq" id="WP_013632848.1">
    <property type="nucleotide sequence ID" value="NC_015177.1"/>
</dbReference>
<keyword evidence="2" id="KW-0238">DNA-binding</keyword>
<dbReference type="Pfam" id="PF13407">
    <property type="entry name" value="Peripla_BP_4"/>
    <property type="match status" value="1"/>
</dbReference>
<evidence type="ECO:0000256" key="3">
    <source>
        <dbReference type="ARBA" id="ARBA00023163"/>
    </source>
</evidence>
<dbReference type="Gene3D" id="1.10.260.40">
    <property type="entry name" value="lambda repressor-like DNA-binding domains"/>
    <property type="match status" value="1"/>
</dbReference>
<dbReference type="GO" id="GO:0000976">
    <property type="term" value="F:transcription cis-regulatory region binding"/>
    <property type="evidence" value="ECO:0007669"/>
    <property type="project" value="TreeGrafter"/>
</dbReference>
<dbReference type="Gene3D" id="3.40.50.2300">
    <property type="match status" value="2"/>
</dbReference>
<dbReference type="GO" id="GO:0003700">
    <property type="term" value="F:DNA-binding transcription factor activity"/>
    <property type="evidence" value="ECO:0007669"/>
    <property type="project" value="TreeGrafter"/>
</dbReference>
<dbReference type="KEGG" id="psn:Pedsa_1803"/>
<dbReference type="eggNOG" id="COG1609">
    <property type="taxonomic scope" value="Bacteria"/>
</dbReference>
<keyword evidence="6" id="KW-1185">Reference proteome</keyword>
<evidence type="ECO:0000313" key="6">
    <source>
        <dbReference type="Proteomes" id="UP000000310"/>
    </source>
</evidence>
<protein>
    <submittedName>
        <fullName evidence="5">Transcriptional regulator, LacI family</fullName>
    </submittedName>
</protein>
<evidence type="ECO:0000256" key="1">
    <source>
        <dbReference type="ARBA" id="ARBA00023015"/>
    </source>
</evidence>
<dbReference type="SUPFAM" id="SSF47413">
    <property type="entry name" value="lambda repressor-like DNA-binding domains"/>
    <property type="match status" value="1"/>
</dbReference>
<evidence type="ECO:0000256" key="2">
    <source>
        <dbReference type="ARBA" id="ARBA00023125"/>
    </source>
</evidence>
<name>F0S896_PSESL</name>
<sequence>MAKKVVRIKDIALKSGVSTGTVDRVLHNRGRVSEDAKKKVLAVIDELNYEPNLIARALGNNKIFTIAALIPDGKLDTYWEAPASGIKHAEKELRGYGIAVEQFLFDPYNVESFIKQAKQITADNFEGILVSPIFYKEVLPFLEYWRENDIPFIFFNTQIADFGPLSYIGQDSFQSGLVAAKLISNSISNGYIVIAHIDESTKNAAHLLEKENGFNSFFKNKKEFQTITAELNNSTEKDFFGQLDKLFQNNKDIKAIYVTTSKAYHIANYLQKKKLKDIKLVGYDLLDKNIEYLENGLIKYLINQNPYGQGYLGISYLTDYLVFKKKVPGIKHLPLDIIIAENAKYYINKY</sequence>
<accession>F0S896</accession>
<dbReference type="EMBL" id="CP002545">
    <property type="protein sequence ID" value="ADY52358.1"/>
    <property type="molecule type" value="Genomic_DNA"/>
</dbReference>
<dbReference type="InterPro" id="IPR000843">
    <property type="entry name" value="HTH_LacI"/>
</dbReference>